<comment type="caution">
    <text evidence="8">The sequence shown here is derived from an EMBL/GenBank/DDBJ whole genome shotgun (WGS) entry which is preliminary data.</text>
</comment>
<dbReference type="Pfam" id="PF23354">
    <property type="entry name" value="TPR_NUP160_120_M"/>
    <property type="match status" value="1"/>
</dbReference>
<dbReference type="InterPro" id="IPR059141">
    <property type="entry name" value="Beta-prop_Nup120_160"/>
</dbReference>
<dbReference type="Pfam" id="PF11715">
    <property type="entry name" value="Beta-prop_Nup120_160"/>
    <property type="match status" value="1"/>
</dbReference>
<proteinExistence type="predicted"/>
<dbReference type="Proteomes" id="UP001195483">
    <property type="component" value="Unassembled WGS sequence"/>
</dbReference>
<dbReference type="Pfam" id="PF23345">
    <property type="entry name" value="NUP160_helical"/>
    <property type="match status" value="1"/>
</dbReference>
<evidence type="ECO:0000313" key="9">
    <source>
        <dbReference type="Proteomes" id="UP001195483"/>
    </source>
</evidence>
<dbReference type="GO" id="GO:0005643">
    <property type="term" value="C:nuclear pore"/>
    <property type="evidence" value="ECO:0007669"/>
    <property type="project" value="UniProtKB-ARBA"/>
</dbReference>
<evidence type="ECO:0000256" key="3">
    <source>
        <dbReference type="ARBA" id="ARBA00023242"/>
    </source>
</evidence>
<dbReference type="PANTHER" id="PTHR21286">
    <property type="entry name" value="NUCLEAR PORE COMPLEX PROTEIN NUP160"/>
    <property type="match status" value="1"/>
</dbReference>
<evidence type="ECO:0000259" key="6">
    <source>
        <dbReference type="Pfam" id="PF23347"/>
    </source>
</evidence>
<reference evidence="8" key="3">
    <citation type="submission" date="2023-05" db="EMBL/GenBank/DDBJ databases">
        <authorList>
            <person name="Smith C.H."/>
        </authorList>
    </citation>
    <scope>NUCLEOTIDE SEQUENCE</scope>
    <source>
        <strain evidence="8">CHS0354</strain>
        <tissue evidence="8">Mantle</tissue>
    </source>
</reference>
<dbReference type="InterPro" id="IPR056547">
    <property type="entry name" value="NUP160_helical"/>
</dbReference>
<dbReference type="GO" id="GO:0017056">
    <property type="term" value="F:structural constituent of nuclear pore"/>
    <property type="evidence" value="ECO:0007669"/>
    <property type="project" value="TreeGrafter"/>
</dbReference>
<evidence type="ECO:0000256" key="2">
    <source>
        <dbReference type="ARBA" id="ARBA00022448"/>
    </source>
</evidence>
<evidence type="ECO:0000259" key="5">
    <source>
        <dbReference type="Pfam" id="PF23345"/>
    </source>
</evidence>
<reference evidence="8" key="2">
    <citation type="journal article" date="2021" name="Genome Biol. Evol.">
        <title>Developing a high-quality reference genome for a parasitic bivalve with doubly uniparental inheritance (Bivalvia: Unionida).</title>
        <authorList>
            <person name="Smith C.H."/>
        </authorList>
    </citation>
    <scope>NUCLEOTIDE SEQUENCE</scope>
    <source>
        <strain evidence="8">CHS0354</strain>
        <tissue evidence="8">Mantle</tissue>
    </source>
</reference>
<evidence type="ECO:0000256" key="1">
    <source>
        <dbReference type="ARBA" id="ARBA00004123"/>
    </source>
</evidence>
<reference evidence="8" key="1">
    <citation type="journal article" date="2021" name="Genome Biol. Evol.">
        <title>A High-Quality Reference Genome for a Parasitic Bivalve with Doubly Uniparental Inheritance (Bivalvia: Unionida).</title>
        <authorList>
            <person name="Smith C.H."/>
        </authorList>
    </citation>
    <scope>NUCLEOTIDE SEQUENCE</scope>
    <source>
        <strain evidence="8">CHS0354</strain>
    </source>
</reference>
<keyword evidence="9" id="KW-1185">Reference proteome</keyword>
<dbReference type="InterPro" id="IPR021717">
    <property type="entry name" value="Nucleoporin_Nup160"/>
</dbReference>
<dbReference type="PANTHER" id="PTHR21286:SF0">
    <property type="entry name" value="NUCLEAR PORE COMPLEX PROTEIN NUP160"/>
    <property type="match status" value="1"/>
</dbReference>
<dbReference type="InterPro" id="IPR056536">
    <property type="entry name" value="TPR_NUP160_C"/>
</dbReference>
<feature type="domain" description="NUP160 helical" evidence="5">
    <location>
        <begin position="568"/>
        <end position="791"/>
    </location>
</feature>
<evidence type="ECO:0000259" key="7">
    <source>
        <dbReference type="Pfam" id="PF23354"/>
    </source>
</evidence>
<evidence type="ECO:0008006" key="10">
    <source>
        <dbReference type="Google" id="ProtNLM"/>
    </source>
</evidence>
<name>A0AAE0SY74_9BIVA</name>
<dbReference type="InterPro" id="IPR056535">
    <property type="entry name" value="TPR_NUP160_M"/>
</dbReference>
<protein>
    <recommendedName>
        <fullName evidence="10">Nuclear pore complex protein Nup160</fullName>
    </recommendedName>
</protein>
<sequence length="1412" mass="160112">MAENVSLGKYREVFLAAPVGLRWKEITLNTGASASTLQDIKVPETCGGYAYKDTGLDPSPLRNRFIYWKASGDVLELVEQSLDQELSGSHLKYRFQDTPILGGISVHEVHGNVIILIATVASVHRLVFPHPSRLHRSELGFGPRDTPVPSIFFDASLPTTTEPRNMYMLHPGGSITSQFHSAATYLMLDGEAVFALANSDGSIVITVMPPLGIQGIVQHFQLNQSGMMQKIWSGLMPSYMRGGGESPEATSSMVLHPVRGDLYVFAICKDSRLRVWSVKSKDCTQVYSLLNYLPDGSQLNATGGYHTIKVQSGTDQFDAKFVVHLSFPESNEFYLLQPILKGGRLQIHHIKSVSGQSEDLIDFCFTSTHLVTLWTSSAGHAVVRTSSVGDAGDSCRFQEVILQPPKTAELHITSHKDPREVYLNTMFQPGHVSFHDVRKALNLQVYSRSIDPFLLNDANLNASTLKQQVTVAVETEIHNLAVDYELQEEDYYQLQLDQWTKFYSCCIQYHEVSFKLKGVFSDSSTGMIALIRKGCLTFLRPCDTIEQLYYGDVRNVDPGSFLDQQIEDPSLNRDLSQVWSIVQMIALEISDDMALQLEQEAFSNDSLNPLCEQIIESIILNTEFADNPILQSMELVHSFPQAIDVVLGELDLTHAPDEELYMDQASDPQDTAYSCLFTSATGTGVMSCSLRQFAETRCNVLRDLILLQMLVLRLKERNMQLRKLEVDLLPMSINLFRAYLVVKWATQAVAVPTQSSIMELNLRHLSSLELSESSAKEVSKIDSSNTSMLELLIRGVGGEQVRAQLANNTQLDDDPKRVWTIGLNALNQLISRLLWPLSESFTFGEFLIGCCQYLPLQEYLCYLNMWCDWIPASRQFALGLCYLHFDEPHKAAECFNEAREGVAMEPFLRDKLLQTQEEDDDILQVIYYLKVIKQFEEFSAPDVVISLAKKAIEIAGDDENVPTLWSKVFKYELELGRNTEAYQAMMSNPDPTRRKDCLRQLLVRLCEKGDLQSLVDFEYTNLQDEVESILESRARSVDLTTHNYYDLLYAFYIFRDNFRKAARVMYEHGWRLGREVPGQQGLQRQAQCYLAALNALRLAQPEYAWIIKPPQVMQQPLSAKHALSGEEVKDERGFRKPEILEMKDIEKEYLLVDARLRLIHKDPDPALASGPTPGPDELVGLLAKAGLYDRAVIVCRAFNLDLYTVFESLALRCVNLSSHSAYHMRGDNDYTAQAWSWLKENHLTLTNIAKENSSVDQAWQLLQQYLDRYEDNQNGSAKYHRCVGNKLLSHGFSLPTWFVNTYKSLNVAELLRLYIDYDLMYEGVDLVMEYIDAVMNTFEGQDCSMFKLSGRLKHLPQSVWLPYTSIDQLLQALRDHRMQDVALGELFETLQSKLSLYQRGIQTFSEQVLHQY</sequence>
<evidence type="ECO:0000313" key="8">
    <source>
        <dbReference type="EMBL" id="KAK3600276.1"/>
    </source>
</evidence>
<evidence type="ECO:0000259" key="4">
    <source>
        <dbReference type="Pfam" id="PF11715"/>
    </source>
</evidence>
<gene>
    <name evidence="8" type="ORF">CHS0354_013703</name>
</gene>
<comment type="subcellular location">
    <subcellularLocation>
        <location evidence="1">Nucleus</location>
    </subcellularLocation>
</comment>
<dbReference type="Pfam" id="PF23347">
    <property type="entry name" value="TPR_Nup160_C"/>
    <property type="match status" value="1"/>
</dbReference>
<dbReference type="EMBL" id="JAEAOA010000841">
    <property type="protein sequence ID" value="KAK3600276.1"/>
    <property type="molecule type" value="Genomic_DNA"/>
</dbReference>
<accession>A0AAE0SY74</accession>
<keyword evidence="3" id="KW-0539">Nucleus</keyword>
<feature type="domain" description="NUP160 C-terminal TPR" evidence="6">
    <location>
        <begin position="1141"/>
        <end position="1410"/>
    </location>
</feature>
<keyword evidence="2" id="KW-0813">Transport</keyword>
<organism evidence="8 9">
    <name type="scientific">Potamilus streckersoni</name>
    <dbReference type="NCBI Taxonomy" id="2493646"/>
    <lineage>
        <taxon>Eukaryota</taxon>
        <taxon>Metazoa</taxon>
        <taxon>Spiralia</taxon>
        <taxon>Lophotrochozoa</taxon>
        <taxon>Mollusca</taxon>
        <taxon>Bivalvia</taxon>
        <taxon>Autobranchia</taxon>
        <taxon>Heteroconchia</taxon>
        <taxon>Palaeoheterodonta</taxon>
        <taxon>Unionida</taxon>
        <taxon>Unionoidea</taxon>
        <taxon>Unionidae</taxon>
        <taxon>Ambleminae</taxon>
        <taxon>Lampsilini</taxon>
        <taxon>Potamilus</taxon>
    </lineage>
</organism>
<feature type="domain" description="NUP160 middle TPR" evidence="7">
    <location>
        <begin position="835"/>
        <end position="1098"/>
    </location>
</feature>
<feature type="domain" description="Nucleoporin Nup120/160 beta-propeller" evidence="4">
    <location>
        <begin position="64"/>
        <end position="546"/>
    </location>
</feature>